<dbReference type="SMART" id="SM00091">
    <property type="entry name" value="PAS"/>
    <property type="match status" value="1"/>
</dbReference>
<dbReference type="PANTHER" id="PTHR43214:SF41">
    <property type="entry name" value="NITRATE_NITRITE RESPONSE REGULATOR PROTEIN NARP"/>
    <property type="match status" value="1"/>
</dbReference>
<evidence type="ECO:0000259" key="9">
    <source>
        <dbReference type="PROSITE" id="PS50112"/>
    </source>
</evidence>
<dbReference type="Pfam" id="PF00196">
    <property type="entry name" value="GerE"/>
    <property type="match status" value="1"/>
</dbReference>
<organism evidence="10 11">
    <name type="scientific">Pseudomonas putida</name>
    <name type="common">Arthrobacter siderocapsulatus</name>
    <dbReference type="NCBI Taxonomy" id="303"/>
    <lineage>
        <taxon>Bacteria</taxon>
        <taxon>Pseudomonadati</taxon>
        <taxon>Pseudomonadota</taxon>
        <taxon>Gammaproteobacteria</taxon>
        <taxon>Pseudomonadales</taxon>
        <taxon>Pseudomonadaceae</taxon>
        <taxon>Pseudomonas</taxon>
    </lineage>
</organism>
<evidence type="ECO:0000256" key="2">
    <source>
        <dbReference type="ARBA" id="ARBA00022777"/>
    </source>
</evidence>
<dbReference type="SUPFAM" id="SSF55785">
    <property type="entry name" value="PYP-like sensor domain (PAS domain)"/>
    <property type="match status" value="1"/>
</dbReference>
<protein>
    <submittedName>
        <fullName evidence="10">Response regulator</fullName>
    </submittedName>
</protein>
<evidence type="ECO:0000259" key="8">
    <source>
        <dbReference type="PROSITE" id="PS50110"/>
    </source>
</evidence>
<dbReference type="CDD" id="cd06170">
    <property type="entry name" value="LuxR_C_like"/>
    <property type="match status" value="1"/>
</dbReference>
<dbReference type="SUPFAM" id="SSF46894">
    <property type="entry name" value="C-terminal effector domain of the bipartite response regulators"/>
    <property type="match status" value="1"/>
</dbReference>
<feature type="domain" description="Response regulatory" evidence="8">
    <location>
        <begin position="65"/>
        <end position="180"/>
    </location>
</feature>
<dbReference type="PANTHER" id="PTHR43214">
    <property type="entry name" value="TWO-COMPONENT RESPONSE REGULATOR"/>
    <property type="match status" value="1"/>
</dbReference>
<dbReference type="PRINTS" id="PR00038">
    <property type="entry name" value="HTHLUXR"/>
</dbReference>
<evidence type="ECO:0000313" key="11">
    <source>
        <dbReference type="Proteomes" id="UP000250299"/>
    </source>
</evidence>
<evidence type="ECO:0000259" key="7">
    <source>
        <dbReference type="PROSITE" id="PS50043"/>
    </source>
</evidence>
<dbReference type="Gene3D" id="3.30.450.20">
    <property type="entry name" value="PAS domain"/>
    <property type="match status" value="1"/>
</dbReference>
<accession>A0A2Z4RDX6</accession>
<dbReference type="Gene3D" id="3.40.50.2300">
    <property type="match status" value="1"/>
</dbReference>
<keyword evidence="5" id="KW-0804">Transcription</keyword>
<dbReference type="Pfam" id="PF08448">
    <property type="entry name" value="PAS_4"/>
    <property type="match status" value="1"/>
</dbReference>
<dbReference type="CDD" id="cd00130">
    <property type="entry name" value="PAS"/>
    <property type="match status" value="1"/>
</dbReference>
<dbReference type="InterPro" id="IPR016032">
    <property type="entry name" value="Sig_transdc_resp-reg_C-effctor"/>
</dbReference>
<reference evidence="10 11" key="1">
    <citation type="submission" date="2018-05" db="EMBL/GenBank/DDBJ databases">
        <title>Whole genome sequence of Pseudomonas putida JBC17.</title>
        <authorList>
            <person name="Lee Y.H."/>
            <person name="David K."/>
        </authorList>
    </citation>
    <scope>NUCLEOTIDE SEQUENCE [LARGE SCALE GENOMIC DNA]</scope>
    <source>
        <strain evidence="10 11">JBC17</strain>
    </source>
</reference>
<dbReference type="InterPro" id="IPR013656">
    <property type="entry name" value="PAS_4"/>
</dbReference>
<dbReference type="GO" id="GO:0016301">
    <property type="term" value="F:kinase activity"/>
    <property type="evidence" value="ECO:0007669"/>
    <property type="project" value="UniProtKB-KW"/>
</dbReference>
<comment type="caution">
    <text evidence="6">Lacks conserved residue(s) required for the propagation of feature annotation.</text>
</comment>
<dbReference type="GO" id="GO:0003677">
    <property type="term" value="F:DNA binding"/>
    <property type="evidence" value="ECO:0007669"/>
    <property type="project" value="UniProtKB-KW"/>
</dbReference>
<evidence type="ECO:0000256" key="1">
    <source>
        <dbReference type="ARBA" id="ARBA00022553"/>
    </source>
</evidence>
<dbReference type="PROSITE" id="PS50043">
    <property type="entry name" value="HTH_LUXR_2"/>
    <property type="match status" value="1"/>
</dbReference>
<dbReference type="GO" id="GO:0006355">
    <property type="term" value="P:regulation of DNA-templated transcription"/>
    <property type="evidence" value="ECO:0007669"/>
    <property type="project" value="InterPro"/>
</dbReference>
<dbReference type="SUPFAM" id="SSF52172">
    <property type="entry name" value="CheY-like"/>
    <property type="match status" value="1"/>
</dbReference>
<proteinExistence type="predicted"/>
<dbReference type="PROSITE" id="PS50110">
    <property type="entry name" value="RESPONSE_REGULATORY"/>
    <property type="match status" value="1"/>
</dbReference>
<evidence type="ECO:0000256" key="5">
    <source>
        <dbReference type="ARBA" id="ARBA00023163"/>
    </source>
</evidence>
<evidence type="ECO:0000256" key="6">
    <source>
        <dbReference type="PROSITE-ProRule" id="PRU00169"/>
    </source>
</evidence>
<dbReference type="SMART" id="SM00448">
    <property type="entry name" value="REC"/>
    <property type="match status" value="1"/>
</dbReference>
<dbReference type="PROSITE" id="PS50112">
    <property type="entry name" value="PAS"/>
    <property type="match status" value="1"/>
</dbReference>
<dbReference type="AlphaFoldDB" id="A0A2Z4RDX6"/>
<keyword evidence="2" id="KW-0808">Transferase</keyword>
<dbReference type="Pfam" id="PF00072">
    <property type="entry name" value="Response_reg"/>
    <property type="match status" value="1"/>
</dbReference>
<dbReference type="OrthoDB" id="7027232at2"/>
<name>A0A2Z4RDX6_PSEPU</name>
<keyword evidence="3" id="KW-0805">Transcription regulation</keyword>
<sequence length="596" mass="65410">MSTVSYWPITACRNGPQLPQNQRWLWTPAVRSTPPSHPAPGHRLVYAHCAERTPDTQEGGYSMVTVLLVDPTPIVRSALRDLLESMGHGSVDEAIDVPTALTLAREKHPQLVILEMSLPGAGGLDLLRRLKARDPEQMLLVYSGQNPAHFAPLCFQAGASGFVSKDADLTGLRKAIVDVLAGRAHFAREHMQPGSGGELAGLTPRELAVLQLIAEGNSNLCIAEQLRISFKTVSTYKGHLREKLHVDSNVELAEIARRNGLVAGQESGVGALTAEALPLELGMLRGLVDAAPNPMFVRTIEGRLLFCNQRFLDYYRVSAEEALNSGHADARWFSPALRKTIPESFRRLVNEGVPFAVTNRIEIFGEPRVVHYWMVPYRNASGQPAGMLGGLHDITSSEEHLIELRDRTLGAEARLRQRTEFYMASLTELAERLVGMDLPPTTPGLADLSGRLARLRRICDLEDGQVPSVPVSSELRALIEHSLTGHTASLFGVSGINSDRVWVDERLFSEWMGSALSLFHADSDALITLRLDMEAHENGRLGTTLEISGRVAAGSVIDRCHAERLAEHLQGRFSYASHENDATVTLELELLRASLE</sequence>
<dbReference type="GO" id="GO:0000160">
    <property type="term" value="P:phosphorelay signal transduction system"/>
    <property type="evidence" value="ECO:0007669"/>
    <property type="project" value="InterPro"/>
</dbReference>
<evidence type="ECO:0000256" key="3">
    <source>
        <dbReference type="ARBA" id="ARBA00023015"/>
    </source>
</evidence>
<dbReference type="InterPro" id="IPR035965">
    <property type="entry name" value="PAS-like_dom_sf"/>
</dbReference>
<dbReference type="InterPro" id="IPR036388">
    <property type="entry name" value="WH-like_DNA-bd_sf"/>
</dbReference>
<keyword evidence="4" id="KW-0238">DNA-binding</keyword>
<dbReference type="EMBL" id="CP029693">
    <property type="protein sequence ID" value="AWY39136.1"/>
    <property type="molecule type" value="Genomic_DNA"/>
</dbReference>
<evidence type="ECO:0000313" key="10">
    <source>
        <dbReference type="EMBL" id="AWY39136.1"/>
    </source>
</evidence>
<gene>
    <name evidence="10" type="ORF">DKY63_04135</name>
</gene>
<feature type="domain" description="HTH luxR-type" evidence="7">
    <location>
        <begin position="195"/>
        <end position="260"/>
    </location>
</feature>
<keyword evidence="1" id="KW-0597">Phosphoprotein</keyword>
<keyword evidence="2" id="KW-0418">Kinase</keyword>
<dbReference type="InterPro" id="IPR011006">
    <property type="entry name" value="CheY-like_superfamily"/>
</dbReference>
<dbReference type="InterPro" id="IPR001789">
    <property type="entry name" value="Sig_transdc_resp-reg_receiver"/>
</dbReference>
<evidence type="ECO:0000256" key="4">
    <source>
        <dbReference type="ARBA" id="ARBA00023125"/>
    </source>
</evidence>
<dbReference type="Proteomes" id="UP000250299">
    <property type="component" value="Chromosome"/>
</dbReference>
<feature type="domain" description="PAS" evidence="9">
    <location>
        <begin position="280"/>
        <end position="352"/>
    </location>
</feature>
<dbReference type="PROSITE" id="PS00622">
    <property type="entry name" value="HTH_LUXR_1"/>
    <property type="match status" value="1"/>
</dbReference>
<dbReference type="InterPro" id="IPR000792">
    <property type="entry name" value="Tscrpt_reg_LuxR_C"/>
</dbReference>
<dbReference type="CDD" id="cd17535">
    <property type="entry name" value="REC_NarL-like"/>
    <property type="match status" value="1"/>
</dbReference>
<dbReference type="InterPro" id="IPR039420">
    <property type="entry name" value="WalR-like"/>
</dbReference>
<dbReference type="InterPro" id="IPR058245">
    <property type="entry name" value="NreC/VraR/RcsB-like_REC"/>
</dbReference>
<dbReference type="SMART" id="SM00421">
    <property type="entry name" value="HTH_LUXR"/>
    <property type="match status" value="1"/>
</dbReference>
<dbReference type="Gene3D" id="1.10.10.10">
    <property type="entry name" value="Winged helix-like DNA-binding domain superfamily/Winged helix DNA-binding domain"/>
    <property type="match status" value="1"/>
</dbReference>
<dbReference type="InterPro" id="IPR000014">
    <property type="entry name" value="PAS"/>
</dbReference>